<dbReference type="EMBL" id="CVLB01000001">
    <property type="protein sequence ID" value="CRF31566.1"/>
    <property type="molecule type" value="Genomic_DNA"/>
</dbReference>
<dbReference type="OrthoDB" id="308714at2"/>
<proteinExistence type="predicted"/>
<reference evidence="2" key="1">
    <citation type="submission" date="2015-04" db="EMBL/GenBank/DDBJ databases">
        <authorList>
            <person name="Mushtaq Mamoona"/>
        </authorList>
    </citation>
    <scope>NUCLEOTIDE SEQUENCE [LARGE SCALE GENOMIC DNA]</scope>
    <source>
        <strain evidence="2">AN4859/03</strain>
    </source>
</reference>
<dbReference type="RefSeq" id="WP_048593390.1">
    <property type="nucleotide sequence ID" value="NZ_CVLB01000001.1"/>
</dbReference>
<sequence>MMYKIKVKSKYLTGINKMIIWVLNNDYHRPKDIFNILKIFYSNTLKIYIQNMLELNLLCIKKVNGIGGIYVNKNFDGEYFYLNIEDDSINLNSLDKKEKCKIIKNNLINKSTIKALSLKNISVCY</sequence>
<evidence type="ECO:0000313" key="1">
    <source>
        <dbReference type="EMBL" id="CRF31566.1"/>
    </source>
</evidence>
<name>A0A0G4K4C3_9SPIR</name>
<evidence type="ECO:0000313" key="2">
    <source>
        <dbReference type="Proteomes" id="UP000043763"/>
    </source>
</evidence>
<protein>
    <submittedName>
        <fullName evidence="1">Uncharacterized protein</fullName>
    </submittedName>
</protein>
<keyword evidence="2" id="KW-1185">Reference proteome</keyword>
<dbReference type="Proteomes" id="UP000043763">
    <property type="component" value="Unassembled WGS sequence"/>
</dbReference>
<dbReference type="AlphaFoldDB" id="A0A0G4K4C3"/>
<organism evidence="1 2">
    <name type="scientific">Brachyspira suanatina</name>
    <dbReference type="NCBI Taxonomy" id="381802"/>
    <lineage>
        <taxon>Bacteria</taxon>
        <taxon>Pseudomonadati</taxon>
        <taxon>Spirochaetota</taxon>
        <taxon>Spirochaetia</taxon>
        <taxon>Brachyspirales</taxon>
        <taxon>Brachyspiraceae</taxon>
        <taxon>Brachyspira</taxon>
    </lineage>
</organism>
<accession>A0A0G4K4C3</accession>
<gene>
    <name evidence="1" type="ORF">BRSU_0230</name>
</gene>